<proteinExistence type="predicted"/>
<feature type="region of interest" description="Disordered" evidence="1">
    <location>
        <begin position="480"/>
        <end position="531"/>
    </location>
</feature>
<dbReference type="HOGENOM" id="CLU_012162_0_0_1"/>
<reference evidence="4" key="1">
    <citation type="journal article" date="2014" name="BMC Genomics">
        <title>Genome characteristics reveal the impact of lichenization on lichen-forming fungus Endocarpon pusillum Hedwig (Verrucariales, Ascomycota).</title>
        <authorList>
            <person name="Wang Y.-Y."/>
            <person name="Liu B."/>
            <person name="Zhang X.-Y."/>
            <person name="Zhou Q.-M."/>
            <person name="Zhang T."/>
            <person name="Li H."/>
            <person name="Yu Y.-F."/>
            <person name="Zhang X.-L."/>
            <person name="Hao X.-Y."/>
            <person name="Wang M."/>
            <person name="Wang L."/>
            <person name="Wei J.-C."/>
        </authorList>
    </citation>
    <scope>NUCLEOTIDE SEQUENCE [LARGE SCALE GENOMIC DNA]</scope>
    <source>
        <strain evidence="4">Z07020 / HMAS-L-300199</strain>
    </source>
</reference>
<dbReference type="eggNOG" id="ENOG502SH8E">
    <property type="taxonomic scope" value="Eukaryota"/>
</dbReference>
<protein>
    <recommendedName>
        <fullName evidence="2">DUF7099 domain-containing protein</fullName>
    </recommendedName>
</protein>
<evidence type="ECO:0000256" key="1">
    <source>
        <dbReference type="SAM" id="MobiDB-lite"/>
    </source>
</evidence>
<name>U1HJB6_ENDPU</name>
<evidence type="ECO:0000313" key="3">
    <source>
        <dbReference type="EMBL" id="ERF69014.1"/>
    </source>
</evidence>
<gene>
    <name evidence="3" type="ORF">EPUS_06701</name>
</gene>
<evidence type="ECO:0000259" key="2">
    <source>
        <dbReference type="Pfam" id="PF23388"/>
    </source>
</evidence>
<dbReference type="RefSeq" id="XP_007805362.1">
    <property type="nucleotide sequence ID" value="XM_007807171.1"/>
</dbReference>
<dbReference type="EMBL" id="KE721476">
    <property type="protein sequence ID" value="ERF69014.1"/>
    <property type="molecule type" value="Genomic_DNA"/>
</dbReference>
<dbReference type="OrthoDB" id="5411560at2759"/>
<keyword evidence="4" id="KW-1185">Reference proteome</keyword>
<dbReference type="SUPFAM" id="SSF69322">
    <property type="entry name" value="Tricorn protease domain 2"/>
    <property type="match status" value="1"/>
</dbReference>
<accession>U1HJB6</accession>
<dbReference type="Pfam" id="PF23388">
    <property type="entry name" value="DUF7099"/>
    <property type="match status" value="1"/>
</dbReference>
<dbReference type="InterPro" id="IPR055525">
    <property type="entry name" value="DUF7099"/>
</dbReference>
<feature type="compositionally biased region" description="Basic and acidic residues" evidence="1">
    <location>
        <begin position="520"/>
        <end position="531"/>
    </location>
</feature>
<dbReference type="GeneID" id="19241594"/>
<organism evidence="3 4">
    <name type="scientific">Endocarpon pusillum (strain Z07020 / HMAS-L-300199)</name>
    <name type="common">Lichen-forming fungus</name>
    <dbReference type="NCBI Taxonomy" id="1263415"/>
    <lineage>
        <taxon>Eukaryota</taxon>
        <taxon>Fungi</taxon>
        <taxon>Dikarya</taxon>
        <taxon>Ascomycota</taxon>
        <taxon>Pezizomycotina</taxon>
        <taxon>Eurotiomycetes</taxon>
        <taxon>Chaetothyriomycetidae</taxon>
        <taxon>Verrucariales</taxon>
        <taxon>Verrucariaceae</taxon>
        <taxon>Endocarpon</taxon>
    </lineage>
</organism>
<sequence>MSHRSFAAIWTQPEGRPDIANIVREQIGEHILDSSDAPNLDRPLTSSLPLIALFKVIFDLQRTYYQCSTAQVESAHLLPTRLLRLAIIYLLRIKCKALRSGSTLYAAQRSFLARVLISGLRALWLALGFHRCDLPDESVKELSIAFDQAWKGEELVELVELDRFLIRIQHIIISAELSRPTSDLSIPARGKVRLPNHSTGLYPLESRPDELLAPVRDATASFDFLSDWSLSYWTLFDITWTTEAALIQLVVHSSNVSGKGKSAAPTPDDIKQVCTTREKVLHTIFQSGNIPTVAKSSIAAILLAPWCKNTCSCLERAGSPLDYSGSESAKLPSLGVSSPEPPHLELDQCLNELARTLESRKEGLRDCNGDMKSLSDNFDDCMNAWYSETSSIRLASSSSRRARRSAYIFQCPKLHPIPYDILRGLIIEDDKRTGITDLENNSPFFKVDITCSQCEIPYPVVWVRRIEPLGHLSAMMTDKLRKQPTRQESFQPGINNGDPLRANSSGNSSSRTDTNSTSLSKKEPSRHGKLSEVFGETDKKPFYSFSADGQCVILWMKKGSYVVLYDIDSNKFEERPAKDVSLAAQGAKRQEHHLHTRWRRDGQELFSRTISEPVCGIAVSRNDKFVAVVGTSSVYVYELGNGALHHHSLPPLIPPNRLDSQRIDFSADCEEVVVATRGSERGVVQVYDNKCTSPNTSHSVFSIEVPRESGNDFGLSSVLCVNPSSICITAFTRKTPPVLFSRLSPRDRPATVGTSYDPHLGTQIQCAAHSPSGHKLVLVNNENEVFSGQQRQDARWHFEKIWHLSSLKKPVRREDWMAVGMPDEHTIHLFWVKRGNEWGLKTI</sequence>
<evidence type="ECO:0000313" key="4">
    <source>
        <dbReference type="Proteomes" id="UP000019373"/>
    </source>
</evidence>
<dbReference type="Proteomes" id="UP000019373">
    <property type="component" value="Unassembled WGS sequence"/>
</dbReference>
<feature type="domain" description="DUF7099" evidence="2">
    <location>
        <begin position="662"/>
        <end position="836"/>
    </location>
</feature>
<dbReference type="AlphaFoldDB" id="U1HJB6"/>
<feature type="compositionally biased region" description="Low complexity" evidence="1">
    <location>
        <begin position="503"/>
        <end position="519"/>
    </location>
</feature>